<gene>
    <name evidence="1" type="ordered locus">ELI_06905</name>
</gene>
<dbReference type="HOGENOM" id="CLU_147984_0_0_5"/>
<proteinExistence type="predicted"/>
<organism evidence="1 2">
    <name type="scientific">Erythrobacter litoralis (strain HTCC2594)</name>
    <dbReference type="NCBI Taxonomy" id="314225"/>
    <lineage>
        <taxon>Bacteria</taxon>
        <taxon>Pseudomonadati</taxon>
        <taxon>Pseudomonadota</taxon>
        <taxon>Alphaproteobacteria</taxon>
        <taxon>Sphingomonadales</taxon>
        <taxon>Erythrobacteraceae</taxon>
        <taxon>Erythrobacter/Porphyrobacter group</taxon>
        <taxon>Erythrobacter</taxon>
    </lineage>
</organism>
<protein>
    <submittedName>
        <fullName evidence="1">Uncharacterized protein</fullName>
    </submittedName>
</protein>
<dbReference type="Proteomes" id="UP000008808">
    <property type="component" value="Chromosome"/>
</dbReference>
<dbReference type="AlphaFoldDB" id="Q2NA18"/>
<evidence type="ECO:0000313" key="2">
    <source>
        <dbReference type="Proteomes" id="UP000008808"/>
    </source>
</evidence>
<keyword evidence="2" id="KW-1185">Reference proteome</keyword>
<dbReference type="KEGG" id="eli:ELI_06905"/>
<name>Q2NA18_ERYLH</name>
<reference evidence="2" key="1">
    <citation type="journal article" date="2009" name="J. Bacteriol.">
        <title>Complete genome sequence of Erythrobacter litoralis HTCC2594.</title>
        <authorList>
            <person name="Oh H.M."/>
            <person name="Giovannoni S.J."/>
            <person name="Ferriera S."/>
            <person name="Johnson J."/>
            <person name="Cho J.C."/>
        </authorList>
    </citation>
    <scope>NUCLEOTIDE SEQUENCE [LARGE SCALE GENOMIC DNA]</scope>
    <source>
        <strain evidence="2">HTCC2594</strain>
    </source>
</reference>
<accession>Q2NA18</accession>
<dbReference type="EMBL" id="CP000157">
    <property type="protein sequence ID" value="ABC63473.1"/>
    <property type="molecule type" value="Genomic_DNA"/>
</dbReference>
<dbReference type="eggNOG" id="ENOG5031BZ9">
    <property type="taxonomic scope" value="Bacteria"/>
</dbReference>
<sequence>MDETAVEPGDQMLACAIGAGTEFTESCTLQKVGQDGETIYRVNHPGGGFRLFDIAADGSGLVPHDGAEGAVNTLDGDILQVAVGEDRYRFPAQANAE</sequence>
<evidence type="ECO:0000313" key="1">
    <source>
        <dbReference type="EMBL" id="ABC63473.1"/>
    </source>
</evidence>
<dbReference type="STRING" id="314225.ELI_06905"/>